<reference evidence="2" key="1">
    <citation type="journal article" date="2023" name="Nat. Plants">
        <title>Single-cell RNA sequencing provides a high-resolution roadmap for understanding the multicellular compartmentation of specialized metabolism.</title>
        <authorList>
            <person name="Sun S."/>
            <person name="Shen X."/>
            <person name="Li Y."/>
            <person name="Li Y."/>
            <person name="Wang S."/>
            <person name="Li R."/>
            <person name="Zhang H."/>
            <person name="Shen G."/>
            <person name="Guo B."/>
            <person name="Wei J."/>
            <person name="Xu J."/>
            <person name="St-Pierre B."/>
            <person name="Chen S."/>
            <person name="Sun C."/>
        </authorList>
    </citation>
    <scope>NUCLEOTIDE SEQUENCE [LARGE SCALE GENOMIC DNA]</scope>
</reference>
<proteinExistence type="predicted"/>
<gene>
    <name evidence="1" type="ORF">M9H77_36651</name>
</gene>
<organism evidence="1 2">
    <name type="scientific">Catharanthus roseus</name>
    <name type="common">Madagascar periwinkle</name>
    <name type="synonym">Vinca rosea</name>
    <dbReference type="NCBI Taxonomy" id="4058"/>
    <lineage>
        <taxon>Eukaryota</taxon>
        <taxon>Viridiplantae</taxon>
        <taxon>Streptophyta</taxon>
        <taxon>Embryophyta</taxon>
        <taxon>Tracheophyta</taxon>
        <taxon>Spermatophyta</taxon>
        <taxon>Magnoliopsida</taxon>
        <taxon>eudicotyledons</taxon>
        <taxon>Gunneridae</taxon>
        <taxon>Pentapetalae</taxon>
        <taxon>asterids</taxon>
        <taxon>lamiids</taxon>
        <taxon>Gentianales</taxon>
        <taxon>Apocynaceae</taxon>
        <taxon>Rauvolfioideae</taxon>
        <taxon>Vinceae</taxon>
        <taxon>Catharanthinae</taxon>
        <taxon>Catharanthus</taxon>
    </lineage>
</organism>
<keyword evidence="2" id="KW-1185">Reference proteome</keyword>
<name>A0ACB9ZSD8_CATRO</name>
<dbReference type="EMBL" id="CM044708">
    <property type="protein sequence ID" value="KAI5650646.1"/>
    <property type="molecule type" value="Genomic_DNA"/>
</dbReference>
<dbReference type="Proteomes" id="UP001060085">
    <property type="component" value="Linkage Group LG08"/>
</dbReference>
<sequence length="372" mass="41398">MSIKKVIFLILVSLVSSILTTSSASNNNTICPFQQIYQFGDSVSDTGNIAFKAPFTPSSRLPYGETYFRRPTGRCSNGLLMIDFIARALRLPLLEPFLKRGASVSQGVNFAVAGSTALDTSYFLARNISVPVTNSPLRMQLEWFQRHLSSVCHSSSECAKRLRRSLIMMGEIGGNDYNHAFFNGKSVQEVKTYVKDVVGAIVSAIRHVVRLGAVRIVVPGNFPVGCIPIYLTNFANSDPKAYDEMGCLKGMNEFATYHNDHLQKALSALREEVKQDLHDVVILYADYYRAFQAVLRRSAFLGIDQGSVLRACCGTGGAYNFNTRRMCGNIGVPVCQDPSRYLHWDGIHLTQKGYRHMSEVLIPEMLSNMQCF</sequence>
<evidence type="ECO:0000313" key="2">
    <source>
        <dbReference type="Proteomes" id="UP001060085"/>
    </source>
</evidence>
<protein>
    <submittedName>
        <fullName evidence="1">Uncharacterized protein</fullName>
    </submittedName>
</protein>
<comment type="caution">
    <text evidence="1">The sequence shown here is derived from an EMBL/GenBank/DDBJ whole genome shotgun (WGS) entry which is preliminary data.</text>
</comment>
<evidence type="ECO:0000313" key="1">
    <source>
        <dbReference type="EMBL" id="KAI5650646.1"/>
    </source>
</evidence>
<accession>A0ACB9ZSD8</accession>